<comment type="subcellular location">
    <subcellularLocation>
        <location evidence="1">Cytoplasm</location>
    </subcellularLocation>
</comment>
<name>A0A3R5UX76_9BACT</name>
<dbReference type="PANTHER" id="PTHR33202:SF2">
    <property type="entry name" value="FERRIC UPTAKE REGULATION PROTEIN"/>
    <property type="match status" value="1"/>
</dbReference>
<dbReference type="InterPro" id="IPR002481">
    <property type="entry name" value="FUR"/>
</dbReference>
<evidence type="ECO:0000256" key="1">
    <source>
        <dbReference type="ARBA" id="ARBA00004496"/>
    </source>
</evidence>
<comment type="cofactor">
    <cofactor evidence="12">
        <name>Zn(2+)</name>
        <dbReference type="ChEBI" id="CHEBI:29105"/>
    </cofactor>
    <text evidence="12">Binds 1 zinc ion per subunit.</text>
</comment>
<dbReference type="AlphaFoldDB" id="A0A3R5UX76"/>
<protein>
    <recommendedName>
        <fullName evidence="4">Ferric uptake regulation protein</fullName>
    </recommendedName>
</protein>
<evidence type="ECO:0000256" key="11">
    <source>
        <dbReference type="ARBA" id="ARBA00023163"/>
    </source>
</evidence>
<evidence type="ECO:0000256" key="6">
    <source>
        <dbReference type="ARBA" id="ARBA00022491"/>
    </source>
</evidence>
<evidence type="ECO:0000256" key="10">
    <source>
        <dbReference type="ARBA" id="ARBA00023125"/>
    </source>
</evidence>
<evidence type="ECO:0000256" key="4">
    <source>
        <dbReference type="ARBA" id="ARBA00020910"/>
    </source>
</evidence>
<evidence type="ECO:0000256" key="3">
    <source>
        <dbReference type="ARBA" id="ARBA00011738"/>
    </source>
</evidence>
<keyword evidence="6" id="KW-0678">Repressor</keyword>
<dbReference type="GO" id="GO:0000976">
    <property type="term" value="F:transcription cis-regulatory region binding"/>
    <property type="evidence" value="ECO:0007669"/>
    <property type="project" value="TreeGrafter"/>
</dbReference>
<evidence type="ECO:0000313" key="15">
    <source>
        <dbReference type="Proteomes" id="UP000287502"/>
    </source>
</evidence>
<dbReference type="SUPFAM" id="SSF46785">
    <property type="entry name" value="Winged helix' DNA-binding domain"/>
    <property type="match status" value="1"/>
</dbReference>
<dbReference type="KEGG" id="gtl:EP073_00950"/>
<feature type="binding site" evidence="12">
    <location>
        <position position="146"/>
    </location>
    <ligand>
        <name>Zn(2+)</name>
        <dbReference type="ChEBI" id="CHEBI:29105"/>
    </ligand>
</feature>
<keyword evidence="7 12" id="KW-0479">Metal-binding</keyword>
<dbReference type="Gene3D" id="1.10.10.10">
    <property type="entry name" value="Winged helix-like DNA-binding domain superfamily/Winged helix DNA-binding domain"/>
    <property type="match status" value="1"/>
</dbReference>
<keyword evidence="13" id="KW-0408">Iron</keyword>
<dbReference type="GO" id="GO:0003700">
    <property type="term" value="F:DNA-binding transcription factor activity"/>
    <property type="evidence" value="ECO:0007669"/>
    <property type="project" value="InterPro"/>
</dbReference>
<evidence type="ECO:0000256" key="13">
    <source>
        <dbReference type="PIRSR" id="PIRSR602481-2"/>
    </source>
</evidence>
<evidence type="ECO:0000313" key="14">
    <source>
        <dbReference type="EMBL" id="QAR32019.1"/>
    </source>
</evidence>
<gene>
    <name evidence="14" type="ORF">EP073_00950</name>
</gene>
<dbReference type="CDD" id="cd07153">
    <property type="entry name" value="Fur_like"/>
    <property type="match status" value="1"/>
</dbReference>
<comment type="subunit">
    <text evidence="3">Homodimer.</text>
</comment>
<feature type="binding site" evidence="12">
    <location>
        <position position="103"/>
    </location>
    <ligand>
        <name>Zn(2+)</name>
        <dbReference type="ChEBI" id="CHEBI:29105"/>
    </ligand>
</feature>
<evidence type="ECO:0000256" key="7">
    <source>
        <dbReference type="ARBA" id="ARBA00022723"/>
    </source>
</evidence>
<keyword evidence="15" id="KW-1185">Reference proteome</keyword>
<dbReference type="Proteomes" id="UP000287502">
    <property type="component" value="Chromosome"/>
</dbReference>
<feature type="binding site" evidence="13">
    <location>
        <position position="99"/>
    </location>
    <ligand>
        <name>Fe cation</name>
        <dbReference type="ChEBI" id="CHEBI:24875"/>
    </ligand>
</feature>
<reference evidence="14 15" key="1">
    <citation type="submission" date="2019-01" db="EMBL/GenBank/DDBJ databases">
        <title>Geovibrio thiophilus DSM 11263, complete genome.</title>
        <authorList>
            <person name="Spring S."/>
            <person name="Bunk B."/>
            <person name="Sproer C."/>
        </authorList>
    </citation>
    <scope>NUCLEOTIDE SEQUENCE [LARGE SCALE GENOMIC DNA]</scope>
    <source>
        <strain evidence="14 15">DSM 11263</strain>
    </source>
</reference>
<evidence type="ECO:0000256" key="8">
    <source>
        <dbReference type="ARBA" id="ARBA00022833"/>
    </source>
</evidence>
<evidence type="ECO:0000256" key="2">
    <source>
        <dbReference type="ARBA" id="ARBA00007957"/>
    </source>
</evidence>
<comment type="cofactor">
    <cofactor evidence="13">
        <name>Mn(2+)</name>
        <dbReference type="ChEBI" id="CHEBI:29035"/>
    </cofactor>
    <cofactor evidence="13">
        <name>Fe(2+)</name>
        <dbReference type="ChEBI" id="CHEBI:29033"/>
    </cofactor>
    <text evidence="13">Binds 1 Mn(2+) or Fe(2+) ion per subunit.</text>
</comment>
<evidence type="ECO:0000256" key="12">
    <source>
        <dbReference type="PIRSR" id="PIRSR602481-1"/>
    </source>
</evidence>
<keyword evidence="10" id="KW-0238">DNA-binding</keyword>
<dbReference type="Pfam" id="PF01475">
    <property type="entry name" value="FUR"/>
    <property type="match status" value="1"/>
</dbReference>
<keyword evidence="9" id="KW-0805">Transcription regulation</keyword>
<proteinExistence type="inferred from homology"/>
<sequence>MMKKETKNIALKRLSEHLSEKKLRATSQREIILGTFIDLGRHTTAEELYEALKKFDSSIGHATVYRALRLFVDAGIARELNFNDGSVRYESVIGKEPHDHIICKKCGAMVEFLDEKIREAQDEIAKKYGYSIKNRSHILFGICPKCRR</sequence>
<dbReference type="GO" id="GO:1900376">
    <property type="term" value="P:regulation of secondary metabolite biosynthetic process"/>
    <property type="evidence" value="ECO:0007669"/>
    <property type="project" value="TreeGrafter"/>
</dbReference>
<dbReference type="Gene3D" id="3.30.1490.190">
    <property type="match status" value="1"/>
</dbReference>
<dbReference type="EMBL" id="CP035108">
    <property type="protein sequence ID" value="QAR32019.1"/>
    <property type="molecule type" value="Genomic_DNA"/>
</dbReference>
<evidence type="ECO:0000256" key="9">
    <source>
        <dbReference type="ARBA" id="ARBA00023015"/>
    </source>
</evidence>
<dbReference type="InterPro" id="IPR036390">
    <property type="entry name" value="WH_DNA-bd_sf"/>
</dbReference>
<keyword evidence="8 12" id="KW-0862">Zinc</keyword>
<dbReference type="GO" id="GO:0045892">
    <property type="term" value="P:negative regulation of DNA-templated transcription"/>
    <property type="evidence" value="ECO:0007669"/>
    <property type="project" value="TreeGrafter"/>
</dbReference>
<feature type="binding site" evidence="12">
    <location>
        <position position="106"/>
    </location>
    <ligand>
        <name>Zn(2+)</name>
        <dbReference type="ChEBI" id="CHEBI:29105"/>
    </ligand>
</feature>
<dbReference type="InterPro" id="IPR043135">
    <property type="entry name" value="Fur_C"/>
</dbReference>
<accession>A0A3R5UX76</accession>
<dbReference type="InterPro" id="IPR036388">
    <property type="entry name" value="WH-like_DNA-bd_sf"/>
</dbReference>
<organism evidence="14 15">
    <name type="scientific">Geovibrio thiophilus</name>
    <dbReference type="NCBI Taxonomy" id="139438"/>
    <lineage>
        <taxon>Bacteria</taxon>
        <taxon>Pseudomonadati</taxon>
        <taxon>Deferribacterota</taxon>
        <taxon>Deferribacteres</taxon>
        <taxon>Deferribacterales</taxon>
        <taxon>Geovibrionaceae</taxon>
        <taxon>Geovibrio</taxon>
    </lineage>
</organism>
<dbReference type="PANTHER" id="PTHR33202">
    <property type="entry name" value="ZINC UPTAKE REGULATION PROTEIN"/>
    <property type="match status" value="1"/>
</dbReference>
<feature type="binding site" evidence="12">
    <location>
        <position position="143"/>
    </location>
    <ligand>
        <name>Zn(2+)</name>
        <dbReference type="ChEBI" id="CHEBI:29105"/>
    </ligand>
</feature>
<dbReference type="OrthoDB" id="8659436at2"/>
<dbReference type="GO" id="GO:0008270">
    <property type="term" value="F:zinc ion binding"/>
    <property type="evidence" value="ECO:0007669"/>
    <property type="project" value="TreeGrafter"/>
</dbReference>
<keyword evidence="11" id="KW-0804">Transcription</keyword>
<evidence type="ECO:0000256" key="5">
    <source>
        <dbReference type="ARBA" id="ARBA00022490"/>
    </source>
</evidence>
<dbReference type="GO" id="GO:0005829">
    <property type="term" value="C:cytosol"/>
    <property type="evidence" value="ECO:0007669"/>
    <property type="project" value="TreeGrafter"/>
</dbReference>
<keyword evidence="5" id="KW-0963">Cytoplasm</keyword>
<comment type="similarity">
    <text evidence="2">Belongs to the Fur family.</text>
</comment>